<evidence type="ECO:0000313" key="1">
    <source>
        <dbReference type="EMBL" id="THU97088.1"/>
    </source>
</evidence>
<dbReference type="Proteomes" id="UP000297245">
    <property type="component" value="Unassembled WGS sequence"/>
</dbReference>
<dbReference type="Gene3D" id="3.40.50.12780">
    <property type="entry name" value="N-terminal domain of ligase-like"/>
    <property type="match status" value="1"/>
</dbReference>
<evidence type="ECO:0008006" key="3">
    <source>
        <dbReference type="Google" id="ProtNLM"/>
    </source>
</evidence>
<accession>A0A4S8M5L9</accession>
<dbReference type="OrthoDB" id="429813at2759"/>
<organism evidence="1 2">
    <name type="scientific">Dendrothele bispora (strain CBS 962.96)</name>
    <dbReference type="NCBI Taxonomy" id="1314807"/>
    <lineage>
        <taxon>Eukaryota</taxon>
        <taxon>Fungi</taxon>
        <taxon>Dikarya</taxon>
        <taxon>Basidiomycota</taxon>
        <taxon>Agaricomycotina</taxon>
        <taxon>Agaricomycetes</taxon>
        <taxon>Agaricomycetidae</taxon>
        <taxon>Agaricales</taxon>
        <taxon>Agaricales incertae sedis</taxon>
        <taxon>Dendrothele</taxon>
    </lineage>
</organism>
<evidence type="ECO:0000313" key="2">
    <source>
        <dbReference type="Proteomes" id="UP000297245"/>
    </source>
</evidence>
<keyword evidence="2" id="KW-1185">Reference proteome</keyword>
<dbReference type="AlphaFoldDB" id="A0A4S8M5L9"/>
<dbReference type="InterPro" id="IPR042099">
    <property type="entry name" value="ANL_N_sf"/>
</dbReference>
<dbReference type="SUPFAM" id="SSF56801">
    <property type="entry name" value="Acetyl-CoA synthetase-like"/>
    <property type="match status" value="1"/>
</dbReference>
<name>A0A4S8M5L9_DENBC</name>
<dbReference type="EMBL" id="ML179162">
    <property type="protein sequence ID" value="THU97088.1"/>
    <property type="molecule type" value="Genomic_DNA"/>
</dbReference>
<sequence>MHNIDSRDFPDAGLVKSRAQYTAVAPSVLQTWSEDEEAIRALSRSEAVAYGGGPLPKFIGDKFVARGVNLQNVYEITETSVIFSAFPSIKPGYDWEYSRFAIHVKPRLVADGDKWILQVEVKDGIRAFDTRDVVEEHPVKKGYYRLVGRADDQIMMEWREDQPWTTGTHHCFRPLVKSCFMFGRSRTQVGIAIEPYQPIDLSSASSIATFRSAIWSSIQQANSFAPQHSIIVCKKVRKRASAKLLHVLCASTQNSSYLSNHSVTR</sequence>
<gene>
    <name evidence="1" type="ORF">K435DRAFT_857892</name>
</gene>
<protein>
    <recommendedName>
        <fullName evidence="3">AMP-dependent synthetase/ligase domain-containing protein</fullName>
    </recommendedName>
</protein>
<reference evidence="1 2" key="1">
    <citation type="journal article" date="2019" name="Nat. Ecol. Evol.">
        <title>Megaphylogeny resolves global patterns of mushroom evolution.</title>
        <authorList>
            <person name="Varga T."/>
            <person name="Krizsan K."/>
            <person name="Foldi C."/>
            <person name="Dima B."/>
            <person name="Sanchez-Garcia M."/>
            <person name="Sanchez-Ramirez S."/>
            <person name="Szollosi G.J."/>
            <person name="Szarkandi J.G."/>
            <person name="Papp V."/>
            <person name="Albert L."/>
            <person name="Andreopoulos W."/>
            <person name="Angelini C."/>
            <person name="Antonin V."/>
            <person name="Barry K.W."/>
            <person name="Bougher N.L."/>
            <person name="Buchanan P."/>
            <person name="Buyck B."/>
            <person name="Bense V."/>
            <person name="Catcheside P."/>
            <person name="Chovatia M."/>
            <person name="Cooper J."/>
            <person name="Damon W."/>
            <person name="Desjardin D."/>
            <person name="Finy P."/>
            <person name="Geml J."/>
            <person name="Haridas S."/>
            <person name="Hughes K."/>
            <person name="Justo A."/>
            <person name="Karasinski D."/>
            <person name="Kautmanova I."/>
            <person name="Kiss B."/>
            <person name="Kocsube S."/>
            <person name="Kotiranta H."/>
            <person name="LaButti K.M."/>
            <person name="Lechner B.E."/>
            <person name="Liimatainen K."/>
            <person name="Lipzen A."/>
            <person name="Lukacs Z."/>
            <person name="Mihaltcheva S."/>
            <person name="Morgado L.N."/>
            <person name="Niskanen T."/>
            <person name="Noordeloos M.E."/>
            <person name="Ohm R.A."/>
            <person name="Ortiz-Santana B."/>
            <person name="Ovrebo C."/>
            <person name="Racz N."/>
            <person name="Riley R."/>
            <person name="Savchenko A."/>
            <person name="Shiryaev A."/>
            <person name="Soop K."/>
            <person name="Spirin V."/>
            <person name="Szebenyi C."/>
            <person name="Tomsovsky M."/>
            <person name="Tulloss R.E."/>
            <person name="Uehling J."/>
            <person name="Grigoriev I.V."/>
            <person name="Vagvolgyi C."/>
            <person name="Papp T."/>
            <person name="Martin F.M."/>
            <person name="Miettinen O."/>
            <person name="Hibbett D.S."/>
            <person name="Nagy L.G."/>
        </authorList>
    </citation>
    <scope>NUCLEOTIDE SEQUENCE [LARGE SCALE GENOMIC DNA]</scope>
    <source>
        <strain evidence="1 2">CBS 962.96</strain>
    </source>
</reference>
<proteinExistence type="predicted"/>
<dbReference type="Pfam" id="PF23562">
    <property type="entry name" value="AMP-binding_C_3"/>
    <property type="match status" value="1"/>
</dbReference>